<sequence length="151" mass="15490">MVDTFDQPGTENANSTYARSGTYAYGLENKPSERIPKAGAYAEAGVGDANAKWRMFEAKAKGPNAGAYAGATFTGVSAMATDGVGTASAKAGPIGIKVGLQQDTGAYVGVDGLEAKFIGIGFSIGLKTCISFMGNEVMVTSSDIRLGFLLN</sequence>
<keyword evidence="2" id="KW-1185">Reference proteome</keyword>
<accession>A0A8S3SRV5</accession>
<reference evidence="1" key="1">
    <citation type="submission" date="2021-03" db="EMBL/GenBank/DDBJ databases">
        <authorList>
            <person name="Bekaert M."/>
        </authorList>
    </citation>
    <scope>NUCLEOTIDE SEQUENCE</scope>
</reference>
<comment type="caution">
    <text evidence="1">The sequence shown here is derived from an EMBL/GenBank/DDBJ whole genome shotgun (WGS) entry which is preliminary data.</text>
</comment>
<dbReference type="OrthoDB" id="2333662at2759"/>
<dbReference type="Proteomes" id="UP000683360">
    <property type="component" value="Unassembled WGS sequence"/>
</dbReference>
<dbReference type="AlphaFoldDB" id="A0A8S3SRV5"/>
<name>A0A8S3SRV5_MYTED</name>
<evidence type="ECO:0000313" key="1">
    <source>
        <dbReference type="EMBL" id="CAG2219289.1"/>
    </source>
</evidence>
<proteinExistence type="predicted"/>
<gene>
    <name evidence="1" type="ORF">MEDL_32814</name>
</gene>
<organism evidence="1 2">
    <name type="scientific">Mytilus edulis</name>
    <name type="common">Blue mussel</name>
    <dbReference type="NCBI Taxonomy" id="6550"/>
    <lineage>
        <taxon>Eukaryota</taxon>
        <taxon>Metazoa</taxon>
        <taxon>Spiralia</taxon>
        <taxon>Lophotrochozoa</taxon>
        <taxon>Mollusca</taxon>
        <taxon>Bivalvia</taxon>
        <taxon>Autobranchia</taxon>
        <taxon>Pteriomorphia</taxon>
        <taxon>Mytilida</taxon>
        <taxon>Mytiloidea</taxon>
        <taxon>Mytilidae</taxon>
        <taxon>Mytilinae</taxon>
        <taxon>Mytilus</taxon>
    </lineage>
</organism>
<dbReference type="EMBL" id="CAJPWZ010001626">
    <property type="protein sequence ID" value="CAG2219289.1"/>
    <property type="molecule type" value="Genomic_DNA"/>
</dbReference>
<evidence type="ECO:0000313" key="2">
    <source>
        <dbReference type="Proteomes" id="UP000683360"/>
    </source>
</evidence>
<protein>
    <submittedName>
        <fullName evidence="1">Uncharacterized protein</fullName>
    </submittedName>
</protein>